<gene>
    <name evidence="1" type="ORF">D3Y57_07065</name>
</gene>
<reference evidence="1 2" key="1">
    <citation type="submission" date="2018-09" db="EMBL/GenBank/DDBJ databases">
        <title>Sphingomonas peninsula sp. nov., isolated from fildes peninsula, Antarctic soil.</title>
        <authorList>
            <person name="Yingchao G."/>
        </authorList>
    </citation>
    <scope>NUCLEOTIDE SEQUENCE [LARGE SCALE GENOMIC DNA]</scope>
    <source>
        <strain evidence="1 2">YZ-8</strain>
    </source>
</reference>
<organism evidence="1 2">
    <name type="scientific">Sphingomonas paeninsulae</name>
    <dbReference type="NCBI Taxonomy" id="2319844"/>
    <lineage>
        <taxon>Bacteria</taxon>
        <taxon>Pseudomonadati</taxon>
        <taxon>Pseudomonadota</taxon>
        <taxon>Alphaproteobacteria</taxon>
        <taxon>Sphingomonadales</taxon>
        <taxon>Sphingomonadaceae</taxon>
        <taxon>Sphingomonas</taxon>
    </lineage>
</organism>
<evidence type="ECO:0000313" key="2">
    <source>
        <dbReference type="Proteomes" id="UP000276254"/>
    </source>
</evidence>
<dbReference type="OrthoDB" id="8175892at2"/>
<dbReference type="RefSeq" id="WP_121152403.1">
    <property type="nucleotide sequence ID" value="NZ_CP032829.1"/>
</dbReference>
<sequence length="503" mass="54725">MFQQSELSFQPGLYSNRSKRASKGRWVDGNLVRFRDGVPAQMGGWVQSPVDGSAISGRPRDWLAWRPNNLSARLSAIGTHLGVFKFDGGSVTDISPVGIIPGRADSIIGSGFGAGLYGDEFYGTERTSSANLLDATVWTFDMFGEILLGCFSANGTLYEYLDGSTTKMVPVTNAPMARAMCVSDERHVFAFGCDGNPNLVRWSDRENRNVWAPLATNRAGSYDLQATSPLQCGKRVGGQILAWTQTEVFGLAPLSNSLVYSRDRLASECGAMGPHAACVVTDQGGGGSAYWMGSHSFFVFDGLVRKLPCELQDFVFKDINILQRVKCQARANTAYDEVWFFYCSAASTEIDRAVVYNYANATWTKALISRLTWLDAGIFPRPLAITEAGTIYEHENGSMAGTVRMPSFVRSHPIMVGVGQQLAEISDFWPDMEEGSGTCELTMFCRDYSGGPETPVGPFEFTPAVEKVDLSISTRQAQLQIAGKVGPWELGVPVLNVQSGGGR</sequence>
<keyword evidence="2" id="KW-1185">Reference proteome</keyword>
<dbReference type="EMBL" id="CP032829">
    <property type="protein sequence ID" value="AYJ85778.1"/>
    <property type="molecule type" value="Genomic_DNA"/>
</dbReference>
<accession>A0A494TK22</accession>
<dbReference type="AlphaFoldDB" id="A0A494TK22"/>
<evidence type="ECO:0000313" key="1">
    <source>
        <dbReference type="EMBL" id="AYJ85778.1"/>
    </source>
</evidence>
<dbReference type="KEGG" id="spha:D3Y57_07065"/>
<proteinExistence type="predicted"/>
<dbReference type="Proteomes" id="UP000276254">
    <property type="component" value="Chromosome"/>
</dbReference>
<protein>
    <submittedName>
        <fullName evidence="1">Uncharacterized protein</fullName>
    </submittedName>
</protein>
<name>A0A494TK22_SPHPE</name>